<dbReference type="Proteomes" id="UP000176634">
    <property type="component" value="Unassembled WGS sequence"/>
</dbReference>
<evidence type="ECO:0000259" key="3">
    <source>
        <dbReference type="Pfam" id="PF18915"/>
    </source>
</evidence>
<evidence type="ECO:0000256" key="2">
    <source>
        <dbReference type="SAM" id="Phobius"/>
    </source>
</evidence>
<reference evidence="4 5" key="1">
    <citation type="journal article" date="2016" name="Nat. Commun.">
        <title>Thousands of microbial genomes shed light on interconnected biogeochemical processes in an aquifer system.</title>
        <authorList>
            <person name="Anantharaman K."/>
            <person name="Brown C.T."/>
            <person name="Hug L.A."/>
            <person name="Sharon I."/>
            <person name="Castelle C.J."/>
            <person name="Probst A.J."/>
            <person name="Thomas B.C."/>
            <person name="Singh A."/>
            <person name="Wilkins M.J."/>
            <person name="Karaoz U."/>
            <person name="Brodie E.L."/>
            <person name="Williams K.H."/>
            <person name="Hubbard S.S."/>
            <person name="Banfield J.F."/>
        </authorList>
    </citation>
    <scope>NUCLEOTIDE SEQUENCE [LARGE SCALE GENOMIC DNA]</scope>
</reference>
<feature type="domain" description="DUF5667" evidence="3">
    <location>
        <begin position="96"/>
        <end position="205"/>
    </location>
</feature>
<dbReference type="AlphaFoldDB" id="A0A1F6PA44"/>
<evidence type="ECO:0000256" key="1">
    <source>
        <dbReference type="SAM" id="Coils"/>
    </source>
</evidence>
<keyword evidence="1" id="KW-0175">Coiled coil</keyword>
<dbReference type="Pfam" id="PF18915">
    <property type="entry name" value="DUF5667"/>
    <property type="match status" value="1"/>
</dbReference>
<organism evidence="4 5">
    <name type="scientific">Candidatus Magasanikbacteria bacterium RIFOXYD1_FULL_40_23</name>
    <dbReference type="NCBI Taxonomy" id="1798705"/>
    <lineage>
        <taxon>Bacteria</taxon>
        <taxon>Candidatus Magasanikiibacteriota</taxon>
    </lineage>
</organism>
<dbReference type="EMBL" id="MFRA01000005">
    <property type="protein sequence ID" value="OGH92910.1"/>
    <property type="molecule type" value="Genomic_DNA"/>
</dbReference>
<accession>A0A1F6PA44</accession>
<keyword evidence="2" id="KW-0472">Membrane</keyword>
<dbReference type="STRING" id="1798705.A2563_04585"/>
<feature type="coiled-coil region" evidence="1">
    <location>
        <begin position="153"/>
        <end position="180"/>
    </location>
</feature>
<protein>
    <recommendedName>
        <fullName evidence="3">DUF5667 domain-containing protein</fullName>
    </recommendedName>
</protein>
<sequence>MSKEIIRQLKSLKHADTGPSEEWLKKNRELLLSQISNSAAPKHNVKFNFENAWQAMSIFLPHAVVYNIVRPAMVVVLIMVMGVGSWVATVSASYESLPGDWLYPAKRVAEKTQVAVADVVGNKNEVAKLHGEFALRRAIETRDIVSQNNPDKLQIASETVDALKEEMNTVNTKLEEIKTTLDSGSEAVKNINQNAQEITDVLKVVKVNLLISTDDAGASDLSSQVSEVKTMVKDTAVKAVEVMVEKHLQGDVSVSKDDVKQAISDQLDSAIKDAAESKQSMVEVNKAIDVVKTEVSAIALGEKNNAQPNTTQALSVKVEETSKQTQAAVDSSQQFNTETSKTVNEGQQFLSQDNLAQAMDKVKEANAVNAQVEKITDDALKAVQNILPVVAVATEGSVVVAVTSTPVITSSTLSTTSVIKVINVSTTTKVNVSTTPAIVPKSTTTIKQ</sequence>
<dbReference type="InterPro" id="IPR043725">
    <property type="entry name" value="DUF5667"/>
</dbReference>
<keyword evidence="2" id="KW-1133">Transmembrane helix</keyword>
<evidence type="ECO:0000313" key="5">
    <source>
        <dbReference type="Proteomes" id="UP000176634"/>
    </source>
</evidence>
<proteinExistence type="predicted"/>
<evidence type="ECO:0000313" key="4">
    <source>
        <dbReference type="EMBL" id="OGH92910.1"/>
    </source>
</evidence>
<gene>
    <name evidence="4" type="ORF">A2563_04585</name>
</gene>
<feature type="transmembrane region" description="Helical" evidence="2">
    <location>
        <begin position="64"/>
        <end position="88"/>
    </location>
</feature>
<comment type="caution">
    <text evidence="4">The sequence shown here is derived from an EMBL/GenBank/DDBJ whole genome shotgun (WGS) entry which is preliminary data.</text>
</comment>
<keyword evidence="2" id="KW-0812">Transmembrane</keyword>
<name>A0A1F6PA44_9BACT</name>